<evidence type="ECO:0000313" key="2">
    <source>
        <dbReference type="EMBL" id="KKQ17975.1"/>
    </source>
</evidence>
<proteinExistence type="predicted"/>
<protein>
    <submittedName>
        <fullName evidence="2">Plexin repeat family protein</fullName>
    </submittedName>
</protein>
<feature type="compositionally biased region" description="Acidic residues" evidence="1">
    <location>
        <begin position="64"/>
        <end position="74"/>
    </location>
</feature>
<dbReference type="AlphaFoldDB" id="A0A0G0FVU4"/>
<accession>A0A0G0FVU4</accession>
<feature type="region of interest" description="Disordered" evidence="1">
    <location>
        <begin position="1"/>
        <end position="88"/>
    </location>
</feature>
<feature type="compositionally biased region" description="Acidic residues" evidence="1">
    <location>
        <begin position="38"/>
        <end position="57"/>
    </location>
</feature>
<gene>
    <name evidence="2" type="ORF">US31_C0012G0016</name>
</gene>
<evidence type="ECO:0000256" key="1">
    <source>
        <dbReference type="SAM" id="MobiDB-lite"/>
    </source>
</evidence>
<reference evidence="2 3" key="1">
    <citation type="journal article" date="2015" name="Nature">
        <title>rRNA introns, odd ribosomes, and small enigmatic genomes across a large radiation of phyla.</title>
        <authorList>
            <person name="Brown C.T."/>
            <person name="Hug L.A."/>
            <person name="Thomas B.C."/>
            <person name="Sharon I."/>
            <person name="Castelle C.J."/>
            <person name="Singh A."/>
            <person name="Wilkins M.J."/>
            <person name="Williams K.H."/>
            <person name="Banfield J.F."/>
        </authorList>
    </citation>
    <scope>NUCLEOTIDE SEQUENCE [LARGE SCALE GENOMIC DNA]</scope>
</reference>
<dbReference type="Proteomes" id="UP000034508">
    <property type="component" value="Unassembled WGS sequence"/>
</dbReference>
<evidence type="ECO:0000313" key="3">
    <source>
        <dbReference type="Proteomes" id="UP000034508"/>
    </source>
</evidence>
<comment type="caution">
    <text evidence="2">The sequence shown here is derived from an EMBL/GenBank/DDBJ whole genome shotgun (WGS) entry which is preliminary data.</text>
</comment>
<sequence>MEKTKINFIGGSMNQDDRQPTDVASDQTTSKDDADVTVADEEVGDTEETDEETEEEGTEPKAEVDEEEEEDADINADKDTDNKEGNTE</sequence>
<name>A0A0G0FVU4_9BACT</name>
<feature type="compositionally biased region" description="Basic and acidic residues" evidence="1">
    <location>
        <begin position="75"/>
        <end position="88"/>
    </location>
</feature>
<dbReference type="EMBL" id="LBSM01000012">
    <property type="protein sequence ID" value="KKQ17975.1"/>
    <property type="molecule type" value="Genomic_DNA"/>
</dbReference>
<organism evidence="2 3">
    <name type="scientific">Berkelbacteria bacterium GW2011_GWA1_36_9</name>
    <dbReference type="NCBI Taxonomy" id="1618331"/>
    <lineage>
        <taxon>Bacteria</taxon>
        <taxon>Candidatus Berkelbacteria</taxon>
    </lineage>
</organism>